<name>A0A6G8IMH0_9BURK</name>
<evidence type="ECO:0000256" key="2">
    <source>
        <dbReference type="RuleBase" id="RU003707"/>
    </source>
</evidence>
<dbReference type="InterPro" id="IPR029045">
    <property type="entry name" value="ClpP/crotonase-like_dom_sf"/>
</dbReference>
<dbReference type="SUPFAM" id="SSF52096">
    <property type="entry name" value="ClpP/crotonase"/>
    <property type="match status" value="1"/>
</dbReference>
<reference evidence="3 4" key="1">
    <citation type="submission" date="2020-03" db="EMBL/GenBank/DDBJ databases">
        <title>Hydrogenophaga sp. nov. isolated from cyanobacterial mat.</title>
        <authorList>
            <person name="Thorat V."/>
            <person name="Kirdat K."/>
            <person name="Tiwarekar B."/>
            <person name="Costa E.D."/>
            <person name="Yadav A."/>
        </authorList>
    </citation>
    <scope>NUCLEOTIDE SEQUENCE [LARGE SCALE GENOMIC DNA]</scope>
    <source>
        <strain evidence="3 4">BA0156</strain>
    </source>
</reference>
<dbReference type="KEGG" id="hcz:G9Q37_19790"/>
<sequence>MNDDRLLIDTQGGVMTLTLHRPDKLNAIDNGLARALLAAIAVAEADPAVRVLLLRGAGRAFCAGRDVSAPPTEDDLVLVQAVSQALVALPKPVVAAVHGWTVGAGLEWMLNADIVVAAEGTRFKLPEASLGVFVTGGLSATLPAYAGVARAKGLMLLGEPFSAAQAQAWGLVWQVVPDEALAAEAQRTSERLAQLDPAVAGRFKRVLNQIGLASFGQAIEAENAAQRALQG</sequence>
<dbReference type="GO" id="GO:0003824">
    <property type="term" value="F:catalytic activity"/>
    <property type="evidence" value="ECO:0007669"/>
    <property type="project" value="InterPro"/>
</dbReference>
<dbReference type="PANTHER" id="PTHR43802:SF1">
    <property type="entry name" value="IP11341P-RELATED"/>
    <property type="match status" value="1"/>
</dbReference>
<evidence type="ECO:0000313" key="3">
    <source>
        <dbReference type="EMBL" id="QIM54235.1"/>
    </source>
</evidence>
<dbReference type="RefSeq" id="WP_166230010.1">
    <property type="nucleotide sequence ID" value="NZ_CP049989.1"/>
</dbReference>
<evidence type="ECO:0000256" key="1">
    <source>
        <dbReference type="ARBA" id="ARBA00005254"/>
    </source>
</evidence>
<comment type="similarity">
    <text evidence="1 2">Belongs to the enoyl-CoA hydratase/isomerase family.</text>
</comment>
<dbReference type="PROSITE" id="PS00166">
    <property type="entry name" value="ENOYL_COA_HYDRATASE"/>
    <property type="match status" value="1"/>
</dbReference>
<dbReference type="Pfam" id="PF00378">
    <property type="entry name" value="ECH_1"/>
    <property type="match status" value="1"/>
</dbReference>
<dbReference type="CDD" id="cd06558">
    <property type="entry name" value="crotonase-like"/>
    <property type="match status" value="1"/>
</dbReference>
<proteinExistence type="inferred from homology"/>
<accession>A0A6G8IMH0</accession>
<gene>
    <name evidence="3" type="ORF">G9Q37_19790</name>
</gene>
<dbReference type="InterPro" id="IPR018376">
    <property type="entry name" value="Enoyl-CoA_hyd/isom_CS"/>
</dbReference>
<dbReference type="PANTHER" id="PTHR43802">
    <property type="entry name" value="ENOYL-COA HYDRATASE"/>
    <property type="match status" value="1"/>
</dbReference>
<evidence type="ECO:0000313" key="4">
    <source>
        <dbReference type="Proteomes" id="UP000503162"/>
    </source>
</evidence>
<dbReference type="InterPro" id="IPR001753">
    <property type="entry name" value="Enoyl-CoA_hydra/iso"/>
</dbReference>
<dbReference type="Gene3D" id="3.90.226.10">
    <property type="entry name" value="2-enoyl-CoA Hydratase, Chain A, domain 1"/>
    <property type="match status" value="1"/>
</dbReference>
<dbReference type="Proteomes" id="UP000503162">
    <property type="component" value="Chromosome"/>
</dbReference>
<dbReference type="EMBL" id="CP049989">
    <property type="protein sequence ID" value="QIM54235.1"/>
    <property type="molecule type" value="Genomic_DNA"/>
</dbReference>
<protein>
    <submittedName>
        <fullName evidence="3">Crotonase</fullName>
    </submittedName>
</protein>
<keyword evidence="4" id="KW-1185">Reference proteome</keyword>
<dbReference type="AlphaFoldDB" id="A0A6G8IMH0"/>
<organism evidence="3 4">
    <name type="scientific">Hydrogenophaga crocea</name>
    <dbReference type="NCBI Taxonomy" id="2716225"/>
    <lineage>
        <taxon>Bacteria</taxon>
        <taxon>Pseudomonadati</taxon>
        <taxon>Pseudomonadota</taxon>
        <taxon>Betaproteobacteria</taxon>
        <taxon>Burkholderiales</taxon>
        <taxon>Comamonadaceae</taxon>
        <taxon>Hydrogenophaga</taxon>
    </lineage>
</organism>